<evidence type="ECO:0000256" key="1">
    <source>
        <dbReference type="SAM" id="MobiDB-lite"/>
    </source>
</evidence>
<gene>
    <name evidence="3" type="ORF">RCL2_002457500</name>
    <name evidence="2" type="ORF">RclHR1_00110010</name>
</gene>
<dbReference type="Proteomes" id="UP000247702">
    <property type="component" value="Unassembled WGS sequence"/>
</dbReference>
<name>A0A2Z6Q3E5_9GLOM</name>
<evidence type="ECO:0000313" key="2">
    <source>
        <dbReference type="EMBL" id="GBB84377.1"/>
    </source>
</evidence>
<feature type="compositionally biased region" description="Polar residues" evidence="1">
    <location>
        <begin position="61"/>
        <end position="78"/>
    </location>
</feature>
<comment type="caution">
    <text evidence="2">The sequence shown here is derived from an EMBL/GenBank/DDBJ whole genome shotgun (WGS) entry which is preliminary data.</text>
</comment>
<protein>
    <submittedName>
        <fullName evidence="2">Uncharacterized protein</fullName>
    </submittedName>
</protein>
<organism evidence="2 4">
    <name type="scientific">Rhizophagus clarus</name>
    <dbReference type="NCBI Taxonomy" id="94130"/>
    <lineage>
        <taxon>Eukaryota</taxon>
        <taxon>Fungi</taxon>
        <taxon>Fungi incertae sedis</taxon>
        <taxon>Mucoromycota</taxon>
        <taxon>Glomeromycotina</taxon>
        <taxon>Glomeromycetes</taxon>
        <taxon>Glomerales</taxon>
        <taxon>Glomeraceae</taxon>
        <taxon>Rhizophagus</taxon>
    </lineage>
</organism>
<evidence type="ECO:0000313" key="3">
    <source>
        <dbReference type="EMBL" id="GES98015.1"/>
    </source>
</evidence>
<reference evidence="3" key="2">
    <citation type="submission" date="2019-10" db="EMBL/GenBank/DDBJ databases">
        <title>Conservation and host-specific expression of non-tandemly repeated heterogenous ribosome RNA gene in arbuscular mycorrhizal fungi.</title>
        <authorList>
            <person name="Maeda T."/>
            <person name="Kobayashi Y."/>
            <person name="Nakagawa T."/>
            <person name="Ezawa T."/>
            <person name="Yamaguchi K."/>
            <person name="Bino T."/>
            <person name="Nishimoto Y."/>
            <person name="Shigenobu S."/>
            <person name="Kawaguchi M."/>
        </authorList>
    </citation>
    <scope>NUCLEOTIDE SEQUENCE</scope>
    <source>
        <strain evidence="3">HR1</strain>
    </source>
</reference>
<dbReference type="AlphaFoldDB" id="A0A2Z6Q3E5"/>
<evidence type="ECO:0000313" key="4">
    <source>
        <dbReference type="Proteomes" id="UP000247702"/>
    </source>
</evidence>
<dbReference type="EMBL" id="BLAL01000262">
    <property type="protein sequence ID" value="GES98015.1"/>
    <property type="molecule type" value="Genomic_DNA"/>
</dbReference>
<dbReference type="Proteomes" id="UP000615446">
    <property type="component" value="Unassembled WGS sequence"/>
</dbReference>
<sequence length="101" mass="11181">MSDNFHNNSNQQPMPNNVSNNIPHQQPVSNVASSSYPVSNDIPHQQPVSNVASSGDPISPDASNYNIPHNYSHSRGNNFNFNSQNVVYIITTTIPDIQNKY</sequence>
<feature type="region of interest" description="Disordered" evidence="1">
    <location>
        <begin position="1"/>
        <end position="78"/>
    </location>
</feature>
<feature type="compositionally biased region" description="Polar residues" evidence="1">
    <location>
        <begin position="1"/>
        <end position="53"/>
    </location>
</feature>
<proteinExistence type="predicted"/>
<keyword evidence="4" id="KW-1185">Reference proteome</keyword>
<dbReference type="EMBL" id="BEXD01000113">
    <property type="protein sequence ID" value="GBB84377.1"/>
    <property type="molecule type" value="Genomic_DNA"/>
</dbReference>
<accession>A0A2Z6Q3E5</accession>
<reference evidence="2 4" key="1">
    <citation type="submission" date="2017-11" db="EMBL/GenBank/DDBJ databases">
        <title>The genome of Rhizophagus clarus HR1 reveals common genetic basis of auxotrophy among arbuscular mycorrhizal fungi.</title>
        <authorList>
            <person name="Kobayashi Y."/>
        </authorList>
    </citation>
    <scope>NUCLEOTIDE SEQUENCE [LARGE SCALE GENOMIC DNA]</scope>
    <source>
        <strain evidence="2 4">HR1</strain>
    </source>
</reference>